<dbReference type="PANTHER" id="PTHR30589:SF0">
    <property type="entry name" value="PHOSPHATIDYLGLYCEROL--PROLIPOPROTEIN DIACYLGLYCERYL TRANSFERASE"/>
    <property type="match status" value="1"/>
</dbReference>
<dbReference type="EMBL" id="JAJGMW010000007">
    <property type="protein sequence ID" value="MCC4212445.1"/>
    <property type="molecule type" value="Genomic_DNA"/>
</dbReference>
<evidence type="ECO:0000256" key="4">
    <source>
        <dbReference type="ARBA" id="ARBA00022692"/>
    </source>
</evidence>
<proteinExistence type="inferred from homology"/>
<dbReference type="NCBIfam" id="TIGR00544">
    <property type="entry name" value="lgt"/>
    <property type="match status" value="1"/>
</dbReference>
<feature type="transmembrane region" description="Helical" evidence="7">
    <location>
        <begin position="247"/>
        <end position="267"/>
    </location>
</feature>
<feature type="binding site" evidence="7">
    <location>
        <position position="151"/>
    </location>
    <ligand>
        <name>a 1,2-diacyl-sn-glycero-3-phospho-(1'-sn-glycerol)</name>
        <dbReference type="ChEBI" id="CHEBI:64716"/>
    </ligand>
</feature>
<feature type="transmembrane region" description="Helical" evidence="7">
    <location>
        <begin position="223"/>
        <end position="240"/>
    </location>
</feature>
<feature type="transmembrane region" description="Helical" evidence="7">
    <location>
        <begin position="287"/>
        <end position="305"/>
    </location>
</feature>
<keyword evidence="2 7" id="KW-1003">Cell membrane</keyword>
<keyword evidence="3 7" id="KW-0808">Transferase</keyword>
<protein>
    <recommendedName>
        <fullName evidence="7">Phosphatidylglycerol--prolipoprotein diacylglyceryl transferase</fullName>
        <ecNumber evidence="7">2.5.1.145</ecNumber>
    </recommendedName>
</protein>
<feature type="transmembrane region" description="Helical" evidence="7">
    <location>
        <begin position="135"/>
        <end position="156"/>
    </location>
</feature>
<evidence type="ECO:0000313" key="9">
    <source>
        <dbReference type="Proteomes" id="UP001197770"/>
    </source>
</evidence>
<evidence type="ECO:0000256" key="1">
    <source>
        <dbReference type="ARBA" id="ARBA00007150"/>
    </source>
</evidence>
<comment type="function">
    <text evidence="7">Catalyzes the transfer of the diacylglyceryl group from phosphatidylglycerol to the sulfhydryl group of the N-terminal cysteine of a prolipoprotein, the first step in the formation of mature lipoproteins.</text>
</comment>
<evidence type="ECO:0000256" key="2">
    <source>
        <dbReference type="ARBA" id="ARBA00022475"/>
    </source>
</evidence>
<dbReference type="PANTHER" id="PTHR30589">
    <property type="entry name" value="PROLIPOPROTEIN DIACYLGLYCERYL TRANSFERASE"/>
    <property type="match status" value="1"/>
</dbReference>
<comment type="similarity">
    <text evidence="1 7">Belongs to the Lgt family.</text>
</comment>
<dbReference type="EC" id="2.5.1.145" evidence="7"/>
<comment type="caution">
    <text evidence="8">The sequence shown here is derived from an EMBL/GenBank/DDBJ whole genome shotgun (WGS) entry which is preliminary data.</text>
</comment>
<accession>A0ABS8GR48</accession>
<keyword evidence="6 7" id="KW-0472">Membrane</keyword>
<gene>
    <name evidence="7 8" type="primary">lgt</name>
    <name evidence="8" type="ORF">LLW17_06930</name>
</gene>
<dbReference type="InterPro" id="IPR001640">
    <property type="entry name" value="Lgt"/>
</dbReference>
<keyword evidence="4 7" id="KW-0812">Transmembrane</keyword>
<dbReference type="Proteomes" id="UP001197770">
    <property type="component" value="Unassembled WGS sequence"/>
</dbReference>
<evidence type="ECO:0000313" key="8">
    <source>
        <dbReference type="EMBL" id="MCC4212445.1"/>
    </source>
</evidence>
<evidence type="ECO:0000256" key="3">
    <source>
        <dbReference type="ARBA" id="ARBA00022679"/>
    </source>
</evidence>
<name>A0ABS8GR48_9FLAO</name>
<keyword evidence="9" id="KW-1185">Reference proteome</keyword>
<reference evidence="8 9" key="1">
    <citation type="submission" date="2021-11" db="EMBL/GenBank/DDBJ databases">
        <title>Seasonal and diel survey of microbial diversity of the Tyrrhenian coast.</title>
        <authorList>
            <person name="Gattoni G."/>
            <person name="Corral P."/>
        </authorList>
    </citation>
    <scope>NUCLEOTIDE SEQUENCE [LARGE SCALE GENOMIC DNA]</scope>
    <source>
        <strain evidence="8 9">Mr9</strain>
    </source>
</reference>
<feature type="transmembrane region" description="Helical" evidence="7">
    <location>
        <begin position="103"/>
        <end position="123"/>
    </location>
</feature>
<feature type="transmembrane region" description="Helical" evidence="7">
    <location>
        <begin position="58"/>
        <end position="77"/>
    </location>
</feature>
<dbReference type="RefSeq" id="WP_228229536.1">
    <property type="nucleotide sequence ID" value="NZ_JAJGMW010000007.1"/>
</dbReference>
<dbReference type="HAMAP" id="MF_01147">
    <property type="entry name" value="Lgt"/>
    <property type="match status" value="1"/>
</dbReference>
<comment type="subcellular location">
    <subcellularLocation>
        <location evidence="7">Cell membrane</location>
        <topology evidence="7">Multi-pass membrane protein</topology>
    </subcellularLocation>
</comment>
<keyword evidence="5 7" id="KW-1133">Transmembrane helix</keyword>
<sequence length="315" mass="36688">MHLPFKMTWNPSTGLDLGFFTLHYYSLMFVIAFSLGWYVMKRVYKKEGVEEEKLDPLFIYSVLAILIGARLGHVFFYQTELLWEDPLSVILPFRFVPDIEYTGFQGLASHGAAIGMIIAMYLYNKKVLKKSVLWLLDRVILPVSLGAIFVRIGNFFNSEMVGKITDSNLGIKFVQDQYNKYEVQRLTGIPNEQKAYQALTDDPQFASYIAEIPYRFPGQLMEATGYIFVFLILMFVYWKTDLRKKEGFLFGFFLILLWSVRFVVEFFKRAQVEGREDWIFGFNTGQILSIPFILVGIFFVVRALNQKKQPKYPKS</sequence>
<comment type="pathway">
    <text evidence="7">Protein modification; lipoprotein biosynthesis (diacylglyceryl transfer).</text>
</comment>
<feature type="transmembrane region" description="Helical" evidence="7">
    <location>
        <begin position="20"/>
        <end position="38"/>
    </location>
</feature>
<dbReference type="Pfam" id="PF01790">
    <property type="entry name" value="LGT"/>
    <property type="match status" value="1"/>
</dbReference>
<evidence type="ECO:0000256" key="6">
    <source>
        <dbReference type="ARBA" id="ARBA00023136"/>
    </source>
</evidence>
<dbReference type="GO" id="GO:0008961">
    <property type="term" value="F:phosphatidylglycerol-prolipoprotein diacylglyceryl transferase activity"/>
    <property type="evidence" value="ECO:0007669"/>
    <property type="project" value="UniProtKB-EC"/>
</dbReference>
<organism evidence="8 9">
    <name type="scientific">Leeuwenhoekiella parthenopeia</name>
    <dbReference type="NCBI Taxonomy" id="2890320"/>
    <lineage>
        <taxon>Bacteria</taxon>
        <taxon>Pseudomonadati</taxon>
        <taxon>Bacteroidota</taxon>
        <taxon>Flavobacteriia</taxon>
        <taxon>Flavobacteriales</taxon>
        <taxon>Flavobacteriaceae</taxon>
        <taxon>Leeuwenhoekiella</taxon>
    </lineage>
</organism>
<evidence type="ECO:0000256" key="7">
    <source>
        <dbReference type="HAMAP-Rule" id="MF_01147"/>
    </source>
</evidence>
<evidence type="ECO:0000256" key="5">
    <source>
        <dbReference type="ARBA" id="ARBA00022989"/>
    </source>
</evidence>
<comment type="catalytic activity">
    <reaction evidence="7">
        <text>L-cysteinyl-[prolipoprotein] + a 1,2-diacyl-sn-glycero-3-phospho-(1'-sn-glycerol) = an S-1,2-diacyl-sn-glyceryl-L-cysteinyl-[prolipoprotein] + sn-glycerol 1-phosphate + H(+)</text>
        <dbReference type="Rhea" id="RHEA:56712"/>
        <dbReference type="Rhea" id="RHEA-COMP:14679"/>
        <dbReference type="Rhea" id="RHEA-COMP:14680"/>
        <dbReference type="ChEBI" id="CHEBI:15378"/>
        <dbReference type="ChEBI" id="CHEBI:29950"/>
        <dbReference type="ChEBI" id="CHEBI:57685"/>
        <dbReference type="ChEBI" id="CHEBI:64716"/>
        <dbReference type="ChEBI" id="CHEBI:140658"/>
        <dbReference type="EC" id="2.5.1.145"/>
    </reaction>
</comment>